<feature type="domain" description="DJ-1/PfpI" evidence="1">
    <location>
        <begin position="18"/>
        <end position="188"/>
    </location>
</feature>
<proteinExistence type="predicted"/>
<dbReference type="Proteomes" id="UP000469724">
    <property type="component" value="Unassembled WGS sequence"/>
</dbReference>
<dbReference type="AlphaFoldDB" id="A0A7K3NHN0"/>
<dbReference type="RefSeq" id="WP_163300371.1">
    <property type="nucleotide sequence ID" value="NZ_JAAGRQ010000003.1"/>
</dbReference>
<keyword evidence="2" id="KW-0456">Lyase</keyword>
<accession>A0A7K3NHN0</accession>
<dbReference type="Gene3D" id="3.40.50.880">
    <property type="match status" value="1"/>
</dbReference>
<dbReference type="GO" id="GO:0016829">
    <property type="term" value="F:lyase activity"/>
    <property type="evidence" value="ECO:0007669"/>
    <property type="project" value="UniProtKB-KW"/>
</dbReference>
<dbReference type="InterPro" id="IPR002818">
    <property type="entry name" value="DJ-1/PfpI"/>
</dbReference>
<gene>
    <name evidence="2" type="primary">elbB</name>
    <name evidence="2" type="ORF">G3N56_00955</name>
</gene>
<comment type="caution">
    <text evidence="2">The sequence shown here is derived from an EMBL/GenBank/DDBJ whole genome shotgun (WGS) entry which is preliminary data.</text>
</comment>
<dbReference type="Pfam" id="PF01965">
    <property type="entry name" value="DJ-1_PfpI"/>
    <property type="match status" value="1"/>
</dbReference>
<dbReference type="PANTHER" id="PTHR10224">
    <property type="entry name" value="ES1 PROTEIN HOMOLOG, MITOCHONDRIAL"/>
    <property type="match status" value="1"/>
</dbReference>
<evidence type="ECO:0000259" key="1">
    <source>
        <dbReference type="Pfam" id="PF01965"/>
    </source>
</evidence>
<dbReference type="InterPro" id="IPR026041">
    <property type="entry name" value="ElbB"/>
</dbReference>
<dbReference type="PANTHER" id="PTHR10224:SF12">
    <property type="entry name" value="GLYOXALASE ELBB"/>
    <property type="match status" value="1"/>
</dbReference>
<dbReference type="SUPFAM" id="SSF52317">
    <property type="entry name" value="Class I glutamine amidotransferase-like"/>
    <property type="match status" value="1"/>
</dbReference>
<dbReference type="EC" id="4.2.1.-" evidence="2"/>
<dbReference type="EMBL" id="JAAGRQ010000003">
    <property type="protein sequence ID" value="NDY55313.1"/>
    <property type="molecule type" value="Genomic_DNA"/>
</dbReference>
<dbReference type="InterPro" id="IPR029062">
    <property type="entry name" value="Class_I_gatase-like"/>
</dbReference>
<dbReference type="NCBIfam" id="NF008747">
    <property type="entry name" value="PRK11780.1"/>
    <property type="match status" value="1"/>
</dbReference>
<sequence length="221" mass="22944">MPTIGVILAGCGNIDGAEIHESVLTLLYLAQAGATTKIFAPDVPFAAVNFLTKKPMGETRNVLMESARIARGNIADVATARGADFDALILPGGNGVAKNLCDFATKGPDGAAHPEVARVIREVHEAGKPVGAICIAPVVLGLVLGAKKPRLTIGNDMGTAKALEKTGAVHVECAVDDIVVDETLNLVTTPAYMLGPGIADVARGIEKFVAEIVRRSQQNTK</sequence>
<protein>
    <submittedName>
        <fullName evidence="2">Isoprenoid biosynthesis glyoxalase ElbB</fullName>
        <ecNumber evidence="2">4.2.1.-</ecNumber>
    </submittedName>
</protein>
<dbReference type="CDD" id="cd03133">
    <property type="entry name" value="GATase1_ES1"/>
    <property type="match status" value="1"/>
</dbReference>
<evidence type="ECO:0000313" key="2">
    <source>
        <dbReference type="EMBL" id="NDY55313.1"/>
    </source>
</evidence>
<reference evidence="2 3" key="1">
    <citation type="submission" date="2020-02" db="EMBL/GenBank/DDBJ databases">
        <title>Comparative genomics of sulfur disproportionating microorganisms.</title>
        <authorList>
            <person name="Ward L.M."/>
            <person name="Bertran E."/>
            <person name="Johnston D.T."/>
        </authorList>
    </citation>
    <scope>NUCLEOTIDE SEQUENCE [LARGE SCALE GENOMIC DNA]</scope>
    <source>
        <strain evidence="2 3">DSM 3696</strain>
    </source>
</reference>
<organism evidence="2 3">
    <name type="scientific">Desulfolutivibrio sulfodismutans</name>
    <dbReference type="NCBI Taxonomy" id="63561"/>
    <lineage>
        <taxon>Bacteria</taxon>
        <taxon>Pseudomonadati</taxon>
        <taxon>Thermodesulfobacteriota</taxon>
        <taxon>Desulfovibrionia</taxon>
        <taxon>Desulfovibrionales</taxon>
        <taxon>Desulfovibrionaceae</taxon>
        <taxon>Desulfolutivibrio</taxon>
    </lineage>
</organism>
<name>A0A7K3NHN0_9BACT</name>
<dbReference type="PIRSF" id="PIRSF006320">
    <property type="entry name" value="Elb2"/>
    <property type="match status" value="1"/>
</dbReference>
<keyword evidence="3" id="KW-1185">Reference proteome</keyword>
<evidence type="ECO:0000313" key="3">
    <source>
        <dbReference type="Proteomes" id="UP000469724"/>
    </source>
</evidence>